<feature type="DNA-binding region" description="Homeobox" evidence="1">
    <location>
        <begin position="169"/>
        <end position="228"/>
    </location>
</feature>
<comment type="subcellular location">
    <subcellularLocation>
        <location evidence="1 2">Nucleus</location>
    </subcellularLocation>
</comment>
<dbReference type="Pfam" id="PF00046">
    <property type="entry name" value="Homeodomain"/>
    <property type="match status" value="1"/>
</dbReference>
<evidence type="ECO:0000313" key="5">
    <source>
        <dbReference type="EMBL" id="KIM30582.1"/>
    </source>
</evidence>
<evidence type="ECO:0000256" key="1">
    <source>
        <dbReference type="PROSITE-ProRule" id="PRU00108"/>
    </source>
</evidence>
<dbReference type="GO" id="GO:1990837">
    <property type="term" value="F:sequence-specific double-stranded DNA binding"/>
    <property type="evidence" value="ECO:0007669"/>
    <property type="project" value="TreeGrafter"/>
</dbReference>
<protein>
    <recommendedName>
        <fullName evidence="4">Homeobox domain-containing protein</fullName>
    </recommendedName>
</protein>
<feature type="compositionally biased region" description="Basic and acidic residues" evidence="3">
    <location>
        <begin position="524"/>
        <end position="533"/>
    </location>
</feature>
<feature type="region of interest" description="Disordered" evidence="3">
    <location>
        <begin position="219"/>
        <end position="493"/>
    </location>
</feature>
<dbReference type="EMBL" id="KN824284">
    <property type="protein sequence ID" value="KIM30582.1"/>
    <property type="molecule type" value="Genomic_DNA"/>
</dbReference>
<feature type="compositionally biased region" description="Low complexity" evidence="3">
    <location>
        <begin position="231"/>
        <end position="245"/>
    </location>
</feature>
<feature type="compositionally biased region" description="Polar residues" evidence="3">
    <location>
        <begin position="298"/>
        <end position="336"/>
    </location>
</feature>
<dbReference type="HOGENOM" id="CLU_394913_0_0_1"/>
<feature type="compositionally biased region" description="Basic and acidic residues" evidence="3">
    <location>
        <begin position="114"/>
        <end position="123"/>
    </location>
</feature>
<keyword evidence="1 2" id="KW-0371">Homeobox</keyword>
<reference evidence="6" key="2">
    <citation type="submission" date="2015-01" db="EMBL/GenBank/DDBJ databases">
        <title>Evolutionary Origins and Diversification of the Mycorrhizal Mutualists.</title>
        <authorList>
            <consortium name="DOE Joint Genome Institute"/>
            <consortium name="Mycorrhizal Genomics Consortium"/>
            <person name="Kohler A."/>
            <person name="Kuo A."/>
            <person name="Nagy L.G."/>
            <person name="Floudas D."/>
            <person name="Copeland A."/>
            <person name="Barry K.W."/>
            <person name="Cichocki N."/>
            <person name="Veneault-Fourrey C."/>
            <person name="LaButti K."/>
            <person name="Lindquist E.A."/>
            <person name="Lipzen A."/>
            <person name="Lundell T."/>
            <person name="Morin E."/>
            <person name="Murat C."/>
            <person name="Riley R."/>
            <person name="Ohm R."/>
            <person name="Sun H."/>
            <person name="Tunlid A."/>
            <person name="Henrissat B."/>
            <person name="Grigoriev I.V."/>
            <person name="Hibbett D.S."/>
            <person name="Martin F."/>
        </authorList>
    </citation>
    <scope>NUCLEOTIDE SEQUENCE [LARGE SCALE GENOMIC DNA]</scope>
    <source>
        <strain evidence="6">MAFF 305830</strain>
    </source>
</reference>
<organism evidence="5 6">
    <name type="scientific">Serendipita vermifera MAFF 305830</name>
    <dbReference type="NCBI Taxonomy" id="933852"/>
    <lineage>
        <taxon>Eukaryota</taxon>
        <taxon>Fungi</taxon>
        <taxon>Dikarya</taxon>
        <taxon>Basidiomycota</taxon>
        <taxon>Agaricomycotina</taxon>
        <taxon>Agaricomycetes</taxon>
        <taxon>Sebacinales</taxon>
        <taxon>Serendipitaceae</taxon>
        <taxon>Serendipita</taxon>
    </lineage>
</organism>
<dbReference type="InterPro" id="IPR052631">
    <property type="entry name" value="Paired_homeobox_Bicoid"/>
</dbReference>
<dbReference type="SUPFAM" id="SSF46689">
    <property type="entry name" value="Homeodomain-like"/>
    <property type="match status" value="1"/>
</dbReference>
<feature type="region of interest" description="Disordered" evidence="3">
    <location>
        <begin position="1"/>
        <end position="76"/>
    </location>
</feature>
<accession>A0A0C2XNP8</accession>
<feature type="compositionally biased region" description="Low complexity" evidence="3">
    <location>
        <begin position="510"/>
        <end position="519"/>
    </location>
</feature>
<dbReference type="GO" id="GO:0000981">
    <property type="term" value="F:DNA-binding transcription factor activity, RNA polymerase II-specific"/>
    <property type="evidence" value="ECO:0007669"/>
    <property type="project" value="TreeGrafter"/>
</dbReference>
<dbReference type="GO" id="GO:0005634">
    <property type="term" value="C:nucleus"/>
    <property type="evidence" value="ECO:0007669"/>
    <property type="project" value="UniProtKB-SubCell"/>
</dbReference>
<feature type="compositionally biased region" description="Polar residues" evidence="3">
    <location>
        <begin position="268"/>
        <end position="277"/>
    </location>
</feature>
<dbReference type="PANTHER" id="PTHR46255:SF3">
    <property type="entry name" value="HOMEOBOX DOMAIN-CONTAINING PROTEIN"/>
    <property type="match status" value="1"/>
</dbReference>
<evidence type="ECO:0000256" key="2">
    <source>
        <dbReference type="RuleBase" id="RU000682"/>
    </source>
</evidence>
<feature type="domain" description="Homeobox" evidence="4">
    <location>
        <begin position="167"/>
        <end position="227"/>
    </location>
</feature>
<feature type="compositionally biased region" description="Polar residues" evidence="3">
    <location>
        <begin position="406"/>
        <end position="426"/>
    </location>
</feature>
<sequence length="698" mass="75041">MSSRPATPKEDITAPQQTDTIRRTRSQTRQSQVPNTRREMLATVQYHGHNPYAHPPPHHHHHPLQDFARQGQPPPVTTQPRELFAQPVFTFNTPYDASAGTAAPLAITSGGLEGRSENADNVKTRAQKRGHTTNLDTGMHRRRSPSLERPQTSTGNEATAENPIAPQKKKRTRTLTTSNQSSVLLALLAKTPFPTTAEREEVGRAIGLTARKVQVWFQNQRQKQKKSTQMGSSTIPPTGGTTSAPLPLSSQPGFSALHAARMGYHDQTGPSFPSSNIAPYPSGGGSRESGQPGHYDPSSPSRGQNQESYQAGTAYSRSFPNESTYYPIRSTTTAESDQYPPAAQPITSASGHSFPPPPSSLPQQTYITGDFSDPFSHRQAHSREPSSHSFAYPPASQDPLSDDQSRPTTSRGPQPYRPTSSDSWTSKPLPPLPSDVGHGPGGQPLSWEHPASDQNFRAPTFPSRARAFSNPDPAAEGYGPIRPFAPVPATAGGLTPSTAFAATHFFSAPAPSESVAPSSYHGPSEYHSEEGQRIRHGASGSIGDQYSFRYADQFPSPGGVSSSSSLSYSEATGMGLSSSSQHPPNSISYSPLEQRRSRLSYDSSLAAGSQVLGKRSWSADDGRATKRARTDDGHTALPPRPGTRTLPPTAYQPRTAGPSLHGTQEVHIAPGVHSLPPRSEEGQHPYHYQAPSDPTSGI</sequence>
<reference evidence="5 6" key="1">
    <citation type="submission" date="2014-04" db="EMBL/GenBank/DDBJ databases">
        <authorList>
            <consortium name="DOE Joint Genome Institute"/>
            <person name="Kuo A."/>
            <person name="Zuccaro A."/>
            <person name="Kohler A."/>
            <person name="Nagy L.G."/>
            <person name="Floudas D."/>
            <person name="Copeland A."/>
            <person name="Barry K.W."/>
            <person name="Cichocki N."/>
            <person name="Veneault-Fourrey C."/>
            <person name="LaButti K."/>
            <person name="Lindquist E.A."/>
            <person name="Lipzen A."/>
            <person name="Lundell T."/>
            <person name="Morin E."/>
            <person name="Murat C."/>
            <person name="Sun H."/>
            <person name="Tunlid A."/>
            <person name="Henrissat B."/>
            <person name="Grigoriev I.V."/>
            <person name="Hibbett D.S."/>
            <person name="Martin F."/>
            <person name="Nordberg H.P."/>
            <person name="Cantor M.N."/>
            <person name="Hua S.X."/>
        </authorList>
    </citation>
    <scope>NUCLEOTIDE SEQUENCE [LARGE SCALE GENOMIC DNA]</scope>
    <source>
        <strain evidence="5 6">MAFF 305830</strain>
    </source>
</reference>
<evidence type="ECO:0000313" key="6">
    <source>
        <dbReference type="Proteomes" id="UP000054097"/>
    </source>
</evidence>
<dbReference type="Proteomes" id="UP000054097">
    <property type="component" value="Unassembled WGS sequence"/>
</dbReference>
<feature type="compositionally biased region" description="Basic and acidic residues" evidence="3">
    <location>
        <begin position="617"/>
        <end position="634"/>
    </location>
</feature>
<feature type="region of interest" description="Disordered" evidence="3">
    <location>
        <begin position="510"/>
        <end position="698"/>
    </location>
</feature>
<dbReference type="STRING" id="933852.A0A0C2XNP8"/>
<name>A0A0C2XNP8_SERVB</name>
<feature type="region of interest" description="Disordered" evidence="3">
    <location>
        <begin position="110"/>
        <end position="177"/>
    </location>
</feature>
<keyword evidence="6" id="KW-1185">Reference proteome</keyword>
<proteinExistence type="predicted"/>
<dbReference type="InterPro" id="IPR009057">
    <property type="entry name" value="Homeodomain-like_sf"/>
</dbReference>
<dbReference type="OrthoDB" id="6159439at2759"/>
<dbReference type="Gene3D" id="1.10.10.60">
    <property type="entry name" value="Homeodomain-like"/>
    <property type="match status" value="1"/>
</dbReference>
<keyword evidence="1 2" id="KW-0238">DNA-binding</keyword>
<dbReference type="CDD" id="cd00086">
    <property type="entry name" value="homeodomain"/>
    <property type="match status" value="1"/>
</dbReference>
<dbReference type="InterPro" id="IPR001356">
    <property type="entry name" value="HD"/>
</dbReference>
<dbReference type="PANTHER" id="PTHR46255">
    <property type="entry name" value="SHORT STATURE HOMEOBOX"/>
    <property type="match status" value="1"/>
</dbReference>
<dbReference type="AlphaFoldDB" id="A0A0C2XNP8"/>
<feature type="compositionally biased region" description="Low complexity" evidence="3">
    <location>
        <begin position="577"/>
        <end position="590"/>
    </location>
</feature>
<gene>
    <name evidence="5" type="ORF">M408DRAFT_287766</name>
</gene>
<dbReference type="SMART" id="SM00389">
    <property type="entry name" value="HOX"/>
    <property type="match status" value="1"/>
</dbReference>
<feature type="compositionally biased region" description="Polar residues" evidence="3">
    <location>
        <begin position="149"/>
        <end position="159"/>
    </location>
</feature>
<evidence type="ECO:0000259" key="4">
    <source>
        <dbReference type="PROSITE" id="PS50071"/>
    </source>
</evidence>
<keyword evidence="1 2" id="KW-0539">Nucleus</keyword>
<evidence type="ECO:0000256" key="3">
    <source>
        <dbReference type="SAM" id="MobiDB-lite"/>
    </source>
</evidence>
<dbReference type="PROSITE" id="PS50071">
    <property type="entry name" value="HOMEOBOX_2"/>
    <property type="match status" value="1"/>
</dbReference>